<dbReference type="Pfam" id="PF01565">
    <property type="entry name" value="FAD_binding_4"/>
    <property type="match status" value="1"/>
</dbReference>
<keyword evidence="2" id="KW-0560">Oxidoreductase</keyword>
<dbReference type="PANTHER" id="PTHR13878">
    <property type="entry name" value="GULONOLACTONE OXIDASE"/>
    <property type="match status" value="1"/>
</dbReference>
<evidence type="ECO:0000256" key="1">
    <source>
        <dbReference type="ARBA" id="ARBA00005466"/>
    </source>
</evidence>
<dbReference type="PROSITE" id="PS51387">
    <property type="entry name" value="FAD_PCMH"/>
    <property type="match status" value="1"/>
</dbReference>
<proteinExistence type="inferred from homology"/>
<gene>
    <name evidence="4" type="ORF">L207DRAFT_584614</name>
</gene>
<dbReference type="OrthoDB" id="9983560at2759"/>
<dbReference type="Pfam" id="PF08031">
    <property type="entry name" value="BBE"/>
    <property type="match status" value="1"/>
</dbReference>
<dbReference type="PANTHER" id="PTHR13878:SF91">
    <property type="entry name" value="FAD BINDING DOMAIN PROTEIN (AFU_ORTHOLOGUE AFUA_6G12070)-RELATED"/>
    <property type="match status" value="1"/>
</dbReference>
<evidence type="ECO:0000313" key="5">
    <source>
        <dbReference type="Proteomes" id="UP000235786"/>
    </source>
</evidence>
<keyword evidence="5" id="KW-1185">Reference proteome</keyword>
<dbReference type="GO" id="GO:0016491">
    <property type="term" value="F:oxidoreductase activity"/>
    <property type="evidence" value="ECO:0007669"/>
    <property type="project" value="UniProtKB-KW"/>
</dbReference>
<protein>
    <submittedName>
        <fullName evidence="4">FAD binding domain-containing protein</fullName>
    </submittedName>
</protein>
<dbReference type="InterPro" id="IPR006094">
    <property type="entry name" value="Oxid_FAD_bind_N"/>
</dbReference>
<dbReference type="InterPro" id="IPR050432">
    <property type="entry name" value="FAD-linked_Oxidoreductases_BP"/>
</dbReference>
<organism evidence="4 5">
    <name type="scientific">Hyaloscypha variabilis (strain UAMH 11265 / GT02V1 / F)</name>
    <name type="common">Meliniomyces variabilis</name>
    <dbReference type="NCBI Taxonomy" id="1149755"/>
    <lineage>
        <taxon>Eukaryota</taxon>
        <taxon>Fungi</taxon>
        <taxon>Dikarya</taxon>
        <taxon>Ascomycota</taxon>
        <taxon>Pezizomycotina</taxon>
        <taxon>Leotiomycetes</taxon>
        <taxon>Helotiales</taxon>
        <taxon>Hyaloscyphaceae</taxon>
        <taxon>Hyaloscypha</taxon>
        <taxon>Hyaloscypha variabilis</taxon>
    </lineage>
</organism>
<feature type="domain" description="FAD-binding PCMH-type" evidence="3">
    <location>
        <begin position="136"/>
        <end position="315"/>
    </location>
</feature>
<dbReference type="InterPro" id="IPR012951">
    <property type="entry name" value="BBE"/>
</dbReference>
<dbReference type="STRING" id="1149755.A0A2J6RL51"/>
<dbReference type="Gene3D" id="3.30.465.10">
    <property type="match status" value="2"/>
</dbReference>
<evidence type="ECO:0000313" key="4">
    <source>
        <dbReference type="EMBL" id="PMD39231.1"/>
    </source>
</evidence>
<accession>A0A2J6RL51</accession>
<reference evidence="4 5" key="1">
    <citation type="submission" date="2016-04" db="EMBL/GenBank/DDBJ databases">
        <title>A degradative enzymes factory behind the ericoid mycorrhizal symbiosis.</title>
        <authorList>
            <consortium name="DOE Joint Genome Institute"/>
            <person name="Martino E."/>
            <person name="Morin E."/>
            <person name="Grelet G."/>
            <person name="Kuo A."/>
            <person name="Kohler A."/>
            <person name="Daghino S."/>
            <person name="Barry K."/>
            <person name="Choi C."/>
            <person name="Cichocki N."/>
            <person name="Clum A."/>
            <person name="Copeland A."/>
            <person name="Hainaut M."/>
            <person name="Haridas S."/>
            <person name="Labutti K."/>
            <person name="Lindquist E."/>
            <person name="Lipzen A."/>
            <person name="Khouja H.-R."/>
            <person name="Murat C."/>
            <person name="Ohm R."/>
            <person name="Olson A."/>
            <person name="Spatafora J."/>
            <person name="Veneault-Fourrey C."/>
            <person name="Henrissat B."/>
            <person name="Grigoriev I."/>
            <person name="Martin F."/>
            <person name="Perotto S."/>
        </authorList>
    </citation>
    <scope>NUCLEOTIDE SEQUENCE [LARGE SCALE GENOMIC DNA]</scope>
    <source>
        <strain evidence="4 5">F</strain>
    </source>
</reference>
<dbReference type="SUPFAM" id="SSF56176">
    <property type="entry name" value="FAD-binding/transporter-associated domain-like"/>
    <property type="match status" value="1"/>
</dbReference>
<dbReference type="InterPro" id="IPR016166">
    <property type="entry name" value="FAD-bd_PCMH"/>
</dbReference>
<dbReference type="InterPro" id="IPR036318">
    <property type="entry name" value="FAD-bd_PCMH-like_sf"/>
</dbReference>
<dbReference type="AlphaFoldDB" id="A0A2J6RL51"/>
<comment type="similarity">
    <text evidence="1">Belongs to the oxygen-dependent FAD-linked oxidoreductase family.</text>
</comment>
<evidence type="ECO:0000256" key="2">
    <source>
        <dbReference type="ARBA" id="ARBA00023002"/>
    </source>
</evidence>
<dbReference type="InterPro" id="IPR016169">
    <property type="entry name" value="FAD-bd_PCMH_sub2"/>
</dbReference>
<dbReference type="GO" id="GO:0071949">
    <property type="term" value="F:FAD binding"/>
    <property type="evidence" value="ECO:0007669"/>
    <property type="project" value="InterPro"/>
</dbReference>
<sequence>MLGDLRFWYSTDESLHQITSAACVDVGNFSAIAFGDTTAPIANGTSCRAFPGTPDWPIDEEWNHLNSTLGGALLKPTPLGAVCYNGTLLDPARCRYLLFNGSRDRVFLNDPLNVFTQWPEGETCPVAFNPQGNCTQGGFPTYVVNVTTVKQIQIAVNFARNKNLRLVIKNTGHDFSGRSTGAGSLSIWTHYLKSFDFLTEYDQGPYHAAAARVGAGLEAWELYAYMDQYNITIIVPGGSTVGAYGGWFLGGGHSVLASTYGLGSDQALSLQVVTADGRFVTADPSTNQDLFYALLGGGPGTFGVVTSAIVKAFPPLNISESFVTFTGGNISAPTLVSNHSSVAIWGNFTAPVAANIQDLDTFWYGVSMVYAFSKDIVDGGGTAYSYIAPRRNNTFSFTTTLDMPQFSMPKIFGFVQPLIDSLNALGIAVNNTPPTSSTSWGSSRHGEGDSPGDARFASRFFPYSNWDNGTLFNNTMHSIRQVVEAGSVFHGISMKPWVQVAGYPGNNAVNPAFRKTIMHADVFDFATPSFRGPTQAVIDKYAVFNVSMNKIRAATPGSGSYINEGDVQEPDWQQSFFGDNYQKLLAIKKQRDPWGLFWAPSTVGSEAWEVVGTNGLPTQNGQLCRTNSS</sequence>
<dbReference type="Proteomes" id="UP000235786">
    <property type="component" value="Unassembled WGS sequence"/>
</dbReference>
<evidence type="ECO:0000259" key="3">
    <source>
        <dbReference type="PROSITE" id="PS51387"/>
    </source>
</evidence>
<name>A0A2J6RL51_HYAVF</name>
<dbReference type="EMBL" id="KZ613947">
    <property type="protein sequence ID" value="PMD39231.1"/>
    <property type="molecule type" value="Genomic_DNA"/>
</dbReference>